<dbReference type="Proteomes" id="UP000199155">
    <property type="component" value="Unassembled WGS sequence"/>
</dbReference>
<keyword evidence="1" id="KW-0472">Membrane</keyword>
<dbReference type="STRING" id="417292.SAMN05421806_116153"/>
<name>A0A1G9GQT8_9ACTN</name>
<evidence type="ECO:0008006" key="4">
    <source>
        <dbReference type="Google" id="ProtNLM"/>
    </source>
</evidence>
<protein>
    <recommendedName>
        <fullName evidence="4">DUF3592 domain-containing protein</fullName>
    </recommendedName>
</protein>
<dbReference type="EMBL" id="FNFF01000016">
    <property type="protein sequence ID" value="SDL02998.1"/>
    <property type="molecule type" value="Genomic_DNA"/>
</dbReference>
<organism evidence="2 3">
    <name type="scientific">Streptomyces indicus</name>
    <dbReference type="NCBI Taxonomy" id="417292"/>
    <lineage>
        <taxon>Bacteria</taxon>
        <taxon>Bacillati</taxon>
        <taxon>Actinomycetota</taxon>
        <taxon>Actinomycetes</taxon>
        <taxon>Kitasatosporales</taxon>
        <taxon>Streptomycetaceae</taxon>
        <taxon>Streptomyces</taxon>
    </lineage>
</organism>
<feature type="transmembrane region" description="Helical" evidence="1">
    <location>
        <begin position="32"/>
        <end position="51"/>
    </location>
</feature>
<keyword evidence="1" id="KW-0812">Transmembrane</keyword>
<evidence type="ECO:0000313" key="2">
    <source>
        <dbReference type="EMBL" id="SDL02998.1"/>
    </source>
</evidence>
<evidence type="ECO:0000256" key="1">
    <source>
        <dbReference type="SAM" id="Phobius"/>
    </source>
</evidence>
<reference evidence="2 3" key="1">
    <citation type="submission" date="2016-10" db="EMBL/GenBank/DDBJ databases">
        <authorList>
            <person name="de Groot N.N."/>
        </authorList>
    </citation>
    <scope>NUCLEOTIDE SEQUENCE [LARGE SCALE GENOMIC DNA]</scope>
    <source>
        <strain evidence="2 3">CGMCC 4.5727</strain>
    </source>
</reference>
<proteinExistence type="predicted"/>
<sequence>MAGLPAARAAVCALVGAAALVLYLLITRAGRVLTAVVAGLSTGLALMVPQATAEAVLAQSGETTAVIVTAASYESDRYFCSVRHGDGTAVAARLWRGCDASVQPGESIGMVYDPKGRIAPRGIAASGDAPNRWLQGAVLAGLLALASYAAVVRSLGRGR</sequence>
<evidence type="ECO:0000313" key="3">
    <source>
        <dbReference type="Proteomes" id="UP000199155"/>
    </source>
</evidence>
<feature type="transmembrane region" description="Helical" evidence="1">
    <location>
        <begin position="133"/>
        <end position="152"/>
    </location>
</feature>
<gene>
    <name evidence="2" type="ORF">SAMN05421806_116153</name>
</gene>
<dbReference type="AlphaFoldDB" id="A0A1G9GQT8"/>
<feature type="transmembrane region" description="Helical" evidence="1">
    <location>
        <begin position="6"/>
        <end position="25"/>
    </location>
</feature>
<accession>A0A1G9GQT8</accession>
<keyword evidence="3" id="KW-1185">Reference proteome</keyword>
<keyword evidence="1" id="KW-1133">Transmembrane helix</keyword>